<dbReference type="InterPro" id="IPR036322">
    <property type="entry name" value="WD40_repeat_dom_sf"/>
</dbReference>
<dbReference type="InterPro" id="IPR015943">
    <property type="entry name" value="WD40/YVTN_repeat-like_dom_sf"/>
</dbReference>
<accession>A0AAV9WJM3</accession>
<keyword evidence="3" id="KW-0175">Coiled coil</keyword>
<dbReference type="PROSITE" id="PS50294">
    <property type="entry name" value="WD_REPEATS_REGION"/>
    <property type="match status" value="1"/>
</dbReference>
<evidence type="ECO:0000313" key="5">
    <source>
        <dbReference type="EMBL" id="KAK6509346.1"/>
    </source>
</evidence>
<dbReference type="PROSITE" id="PS50082">
    <property type="entry name" value="WD_REPEATS_2"/>
    <property type="match status" value="2"/>
</dbReference>
<dbReference type="PANTHER" id="PTHR19879:SF9">
    <property type="entry name" value="TRANSCRIPTION INITIATION FACTOR TFIID SUBUNIT 5"/>
    <property type="match status" value="1"/>
</dbReference>
<dbReference type="SUPFAM" id="SSF50978">
    <property type="entry name" value="WD40 repeat-like"/>
    <property type="match status" value="1"/>
</dbReference>
<dbReference type="CDD" id="cd00200">
    <property type="entry name" value="WD40"/>
    <property type="match status" value="1"/>
</dbReference>
<dbReference type="InterPro" id="IPR056884">
    <property type="entry name" value="NPHP3-like_N"/>
</dbReference>
<name>A0AAV9WJM3_9PEZI</name>
<dbReference type="PANTHER" id="PTHR19879">
    <property type="entry name" value="TRANSCRIPTION INITIATION FACTOR TFIID"/>
    <property type="match status" value="1"/>
</dbReference>
<dbReference type="Pfam" id="PF24883">
    <property type="entry name" value="NPHP3_N"/>
    <property type="match status" value="1"/>
</dbReference>
<organism evidence="5 6">
    <name type="scientific">Arthrobotrys musiformis</name>
    <dbReference type="NCBI Taxonomy" id="47236"/>
    <lineage>
        <taxon>Eukaryota</taxon>
        <taxon>Fungi</taxon>
        <taxon>Dikarya</taxon>
        <taxon>Ascomycota</taxon>
        <taxon>Pezizomycotina</taxon>
        <taxon>Orbiliomycetes</taxon>
        <taxon>Orbiliales</taxon>
        <taxon>Orbiliaceae</taxon>
        <taxon>Arthrobotrys</taxon>
    </lineage>
</organism>
<feature type="coiled-coil region" evidence="3">
    <location>
        <begin position="32"/>
        <end position="59"/>
    </location>
</feature>
<keyword evidence="6" id="KW-1185">Reference proteome</keyword>
<keyword evidence="1" id="KW-0677">Repeat</keyword>
<evidence type="ECO:0000256" key="2">
    <source>
        <dbReference type="PROSITE-ProRule" id="PRU00221"/>
    </source>
</evidence>
<gene>
    <name evidence="5" type="ORF">TWF481_004098</name>
</gene>
<dbReference type="Gene3D" id="2.130.10.10">
    <property type="entry name" value="YVTN repeat-like/Quinoprotein amine dehydrogenase"/>
    <property type="match status" value="3"/>
</dbReference>
<dbReference type="SMART" id="SM00320">
    <property type="entry name" value="WD40"/>
    <property type="match status" value="5"/>
</dbReference>
<comment type="caution">
    <text evidence="5">The sequence shown here is derived from an EMBL/GenBank/DDBJ whole genome shotgun (WGS) entry which is preliminary data.</text>
</comment>
<feature type="domain" description="Nephrocystin 3-like N-terminal" evidence="4">
    <location>
        <begin position="184"/>
        <end position="352"/>
    </location>
</feature>
<dbReference type="Proteomes" id="UP001370758">
    <property type="component" value="Unassembled WGS sequence"/>
</dbReference>
<evidence type="ECO:0000313" key="6">
    <source>
        <dbReference type="Proteomes" id="UP001370758"/>
    </source>
</evidence>
<evidence type="ECO:0000259" key="4">
    <source>
        <dbReference type="Pfam" id="PF24883"/>
    </source>
</evidence>
<keyword evidence="2" id="KW-0853">WD repeat</keyword>
<sequence length="1393" mass="155567">MAEAFGVAASVATFVEIAFKVTSLCLDYGKKVKHAEGDIKRLQAKIEGLAQLAEDVQQQIKSDKALSTSKKLEKAVLECYSQIESVQKKLEASSSTGRKFMSKFGVRSLKWPFESKDVDKIVLDLERCNANISLALQLDNTRVVLDIRKEIDLKKIPSAASATFDAYSGDQHDLDARCHPDTRQELLEQIKSWAKDPQGKTIFWLNGVAGTGKSTISRTIAQFFFGEGSLGASFFFKRGENERQNTSRFFTTITTQLLRKIPDMISHVREAIDEEPEIAAKTLEKQFDKLIFQPLTNLQLGQDSGGFVLPLVLVIDALDECDGDRDIKTVLHLLAKVQDLTTVQIRVFLTSRPDLPIRLGFHNMTTGTHESMVLQDIPAPTIEHDISVFVKDAFSRIRQEFNRESLDQIPEDWPGEENIKRLAKMAVPLFIFAATICRFVGDTTDWNPERRLATILENNREAPQLEQTYLPVMRQFEAQQPGPHFQKFGAEFRKIIGSIVLLANPLSTGSLASLLDIPKADVDAKLRRLHSVLSVPSDPKLPVRLLHLSFREFLVGDKDTEKSWFRVDEKETNSLLTTKCLQLLSASLKENMCSMEYPGKRRTELDLEKIEKAFPAHIRYACLHWVHHLMNSSKLIHDNDEVDNFLRGYLLYWLEALSLLGRLSDSIRFIDDLCFATDEHEGSGALAFLCDAKRFILQNRWIVDQAPLQLYSSALIFSPQKSIIRKVFQGHIPRWIRRLPKTPESWGAELQKLEGSDYFSNVLAFLPDGRLVSRREGKLCVWNTETGEQTKSFEGKFRYDAAIAVSPDGFIAREMPGGEIILFELETGEQIGRFEGHRGKVRGIAFDHGRRLLASASDDGTVKVWDAVTGSMLKLFENDNRVLAVAFSLRGKLAWGLVGGEISIWDIKTEDGVLSKAGPVAIKTGMSAGIRSLVFVSDTQLALLSEGLYGGGVEIWDLVGGQKVQEIDAEGKVYSMCLLPARQIALGLRGGEIDIFNLEKGQLVKRLRGNQDAVTAVVFSSVNMRLASVSWGEMVRLWDLTTSAQAENSSYERDYPIAGFRDQGLPGLGAGQDQGIPSSPDNRYLAVRFWEAPGTRIWDTSTAEEVARIDFHCYGFPAFSFDGKQIGLMGGVNLVEVGRGTVAIWSMETKSLDISSIRHPDAAAIAFSPDNTKFASASGNLVIVWDFATKSQTNRFQYFSEEISGSSTALSFSPDNRYLSLLSQARGRPCILLWDTKIETESSPSIYRTFLGDDKMYFGGVAFLPGGLLATFVGGYGKRTYAIWVWDIATGNQVRTFGIPTPVRNLRYNAEIGCLESDRGVLESFPSDDAKGKAELNAKYIFLRGDWVTQGVGGHDLLWLPPDYRSLYSFARGNCLTIITQYGALDRYEFAFP</sequence>
<dbReference type="InterPro" id="IPR027417">
    <property type="entry name" value="P-loop_NTPase"/>
</dbReference>
<feature type="repeat" description="WD" evidence="2">
    <location>
        <begin position="1007"/>
        <end position="1048"/>
    </location>
</feature>
<evidence type="ECO:0000256" key="3">
    <source>
        <dbReference type="SAM" id="Coils"/>
    </source>
</evidence>
<proteinExistence type="predicted"/>
<dbReference type="SUPFAM" id="SSF52540">
    <property type="entry name" value="P-loop containing nucleoside triphosphate hydrolases"/>
    <property type="match status" value="1"/>
</dbReference>
<dbReference type="InterPro" id="IPR001680">
    <property type="entry name" value="WD40_rpt"/>
</dbReference>
<feature type="repeat" description="WD" evidence="2">
    <location>
        <begin position="834"/>
        <end position="875"/>
    </location>
</feature>
<dbReference type="Pfam" id="PF00400">
    <property type="entry name" value="WD40"/>
    <property type="match status" value="3"/>
</dbReference>
<dbReference type="SUPFAM" id="SSF82171">
    <property type="entry name" value="DPP6 N-terminal domain-like"/>
    <property type="match status" value="1"/>
</dbReference>
<protein>
    <recommendedName>
        <fullName evidence="4">Nephrocystin 3-like N-terminal domain-containing protein</fullName>
    </recommendedName>
</protein>
<evidence type="ECO:0000256" key="1">
    <source>
        <dbReference type="ARBA" id="ARBA00022737"/>
    </source>
</evidence>
<dbReference type="Gene3D" id="3.40.50.300">
    <property type="entry name" value="P-loop containing nucleotide triphosphate hydrolases"/>
    <property type="match status" value="1"/>
</dbReference>
<reference evidence="5 6" key="1">
    <citation type="submission" date="2023-08" db="EMBL/GenBank/DDBJ databases">
        <authorList>
            <person name="Palmer J.M."/>
        </authorList>
    </citation>
    <scope>NUCLEOTIDE SEQUENCE [LARGE SCALE GENOMIC DNA]</scope>
    <source>
        <strain evidence="5 6">TWF481</strain>
    </source>
</reference>
<dbReference type="EMBL" id="JAVHJL010000002">
    <property type="protein sequence ID" value="KAK6509346.1"/>
    <property type="molecule type" value="Genomic_DNA"/>
</dbReference>